<comment type="caution">
    <text evidence="2">The sequence shown here is derived from an EMBL/GenBank/DDBJ whole genome shotgun (WGS) entry which is preliminary data.</text>
</comment>
<evidence type="ECO:0000313" key="3">
    <source>
        <dbReference type="Proteomes" id="UP000607653"/>
    </source>
</evidence>
<dbReference type="AlphaFoldDB" id="A0A822ZCM6"/>
<organism evidence="2 3">
    <name type="scientific">Nelumbo nucifera</name>
    <name type="common">Sacred lotus</name>
    <dbReference type="NCBI Taxonomy" id="4432"/>
    <lineage>
        <taxon>Eukaryota</taxon>
        <taxon>Viridiplantae</taxon>
        <taxon>Streptophyta</taxon>
        <taxon>Embryophyta</taxon>
        <taxon>Tracheophyta</taxon>
        <taxon>Spermatophyta</taxon>
        <taxon>Magnoliopsida</taxon>
        <taxon>Proteales</taxon>
        <taxon>Nelumbonaceae</taxon>
        <taxon>Nelumbo</taxon>
    </lineage>
</organism>
<evidence type="ECO:0000256" key="1">
    <source>
        <dbReference type="SAM" id="MobiDB-lite"/>
    </source>
</evidence>
<feature type="compositionally biased region" description="Polar residues" evidence="1">
    <location>
        <begin position="26"/>
        <end position="38"/>
    </location>
</feature>
<proteinExistence type="predicted"/>
<dbReference type="EMBL" id="DUZY01000006">
    <property type="protein sequence ID" value="DAD42293.1"/>
    <property type="molecule type" value="Genomic_DNA"/>
</dbReference>
<dbReference type="Proteomes" id="UP000607653">
    <property type="component" value="Unassembled WGS sequence"/>
</dbReference>
<accession>A0A822ZCM6</accession>
<name>A0A822ZCM6_NELNU</name>
<feature type="region of interest" description="Disordered" evidence="1">
    <location>
        <begin position="16"/>
        <end position="38"/>
    </location>
</feature>
<gene>
    <name evidence="2" type="ORF">HUJ06_000523</name>
</gene>
<reference evidence="2 3" key="1">
    <citation type="journal article" date="2020" name="Mol. Biol. Evol.">
        <title>Distinct Expression and Methylation Patterns for Genes with Different Fates following a Single Whole-Genome Duplication in Flowering Plants.</title>
        <authorList>
            <person name="Shi T."/>
            <person name="Rahmani R.S."/>
            <person name="Gugger P.F."/>
            <person name="Wang M."/>
            <person name="Li H."/>
            <person name="Zhang Y."/>
            <person name="Li Z."/>
            <person name="Wang Q."/>
            <person name="Van de Peer Y."/>
            <person name="Marchal K."/>
            <person name="Chen J."/>
        </authorList>
    </citation>
    <scope>NUCLEOTIDE SEQUENCE [LARGE SCALE GENOMIC DNA]</scope>
    <source>
        <tissue evidence="2">Leaf</tissue>
    </source>
</reference>
<sequence>MHSDLDWLGNFVKHMPLSKHQKSKTRSPTQSDQESLLHNQTVILKPATFSKNIVHKMN</sequence>
<evidence type="ECO:0000313" key="2">
    <source>
        <dbReference type="EMBL" id="DAD42293.1"/>
    </source>
</evidence>
<feature type="compositionally biased region" description="Basic residues" evidence="1">
    <location>
        <begin position="16"/>
        <end position="25"/>
    </location>
</feature>
<keyword evidence="3" id="KW-1185">Reference proteome</keyword>
<protein>
    <submittedName>
        <fullName evidence="2">Uncharacterized protein</fullName>
    </submittedName>
</protein>